<dbReference type="GO" id="GO:0009166">
    <property type="term" value="P:nucleotide catabolic process"/>
    <property type="evidence" value="ECO:0007669"/>
    <property type="project" value="InterPro"/>
</dbReference>
<comment type="cofactor">
    <cofactor evidence="3">
        <name>a divalent metal cation</name>
        <dbReference type="ChEBI" id="CHEBI:60240"/>
    </cofactor>
</comment>
<keyword evidence="10" id="KW-0511">Multifunctional enzyme</keyword>
<evidence type="ECO:0000256" key="8">
    <source>
        <dbReference type="ARBA" id="ARBA00022741"/>
    </source>
</evidence>
<keyword evidence="6" id="KW-0479">Metal-binding</keyword>
<dbReference type="Gene3D" id="3.60.21.10">
    <property type="match status" value="1"/>
</dbReference>
<evidence type="ECO:0000313" key="15">
    <source>
        <dbReference type="Proteomes" id="UP000193224"/>
    </source>
</evidence>
<dbReference type="InterPro" id="IPR006179">
    <property type="entry name" value="5_nucleotidase/apyrase"/>
</dbReference>
<accession>A0A1X7BTZ6</accession>
<protein>
    <submittedName>
        <fullName evidence="14">2',3'-cyclic-nucleotide 2'-phosphodiesterase/3'-nucleotidase</fullName>
        <ecNumber evidence="14">3.1.3.6</ecNumber>
    </submittedName>
</protein>
<comment type="subcellular location">
    <subcellularLocation>
        <location evidence="4">Cell envelope</location>
    </subcellularLocation>
</comment>
<evidence type="ECO:0000256" key="1">
    <source>
        <dbReference type="ARBA" id="ARBA00000527"/>
    </source>
</evidence>
<evidence type="ECO:0000256" key="6">
    <source>
        <dbReference type="ARBA" id="ARBA00022723"/>
    </source>
</evidence>
<evidence type="ECO:0000256" key="4">
    <source>
        <dbReference type="ARBA" id="ARBA00004196"/>
    </source>
</evidence>
<comment type="similarity">
    <text evidence="5 11">Belongs to the 5'-nucleotidase family.</text>
</comment>
<dbReference type="PRINTS" id="PR01607">
    <property type="entry name" value="APYRASEFAMLY"/>
</dbReference>
<dbReference type="AlphaFoldDB" id="A0A1X7BTZ6"/>
<evidence type="ECO:0000256" key="2">
    <source>
        <dbReference type="ARBA" id="ARBA00001730"/>
    </source>
</evidence>
<evidence type="ECO:0000259" key="12">
    <source>
        <dbReference type="Pfam" id="PF00149"/>
    </source>
</evidence>
<dbReference type="Proteomes" id="UP000193224">
    <property type="component" value="Unassembled WGS sequence"/>
</dbReference>
<keyword evidence="8 11" id="KW-0547">Nucleotide-binding</keyword>
<dbReference type="GO" id="GO:0000166">
    <property type="term" value="F:nucleotide binding"/>
    <property type="evidence" value="ECO:0007669"/>
    <property type="project" value="UniProtKB-KW"/>
</dbReference>
<dbReference type="GO" id="GO:0046872">
    <property type="term" value="F:metal ion binding"/>
    <property type="evidence" value="ECO:0007669"/>
    <property type="project" value="UniProtKB-KW"/>
</dbReference>
<dbReference type="PROSITE" id="PS00786">
    <property type="entry name" value="5_NUCLEOTIDASE_2"/>
    <property type="match status" value="1"/>
</dbReference>
<dbReference type="InterPro" id="IPR041827">
    <property type="entry name" value="CpdB_N"/>
</dbReference>
<evidence type="ECO:0000256" key="5">
    <source>
        <dbReference type="ARBA" id="ARBA00006654"/>
    </source>
</evidence>
<dbReference type="GO" id="GO:0008663">
    <property type="term" value="F:2',3'-cyclic-nucleotide 2'-phosphodiesterase activity"/>
    <property type="evidence" value="ECO:0007669"/>
    <property type="project" value="UniProtKB-EC"/>
</dbReference>
<comment type="catalytic activity">
    <reaction evidence="2">
        <text>a nucleoside 2',3'-cyclic phosphate + H2O = a nucleoside 3'-phosphate + H(+)</text>
        <dbReference type="Rhea" id="RHEA:19621"/>
        <dbReference type="ChEBI" id="CHEBI:15377"/>
        <dbReference type="ChEBI" id="CHEBI:15378"/>
        <dbReference type="ChEBI" id="CHEBI:66949"/>
        <dbReference type="ChEBI" id="CHEBI:66954"/>
        <dbReference type="EC" id="3.1.4.16"/>
    </reaction>
</comment>
<evidence type="ECO:0000256" key="10">
    <source>
        <dbReference type="ARBA" id="ARBA00023268"/>
    </source>
</evidence>
<organism evidence="14 15">
    <name type="scientific">Roseovarius aestuarii</name>
    <dbReference type="NCBI Taxonomy" id="475083"/>
    <lineage>
        <taxon>Bacteria</taxon>
        <taxon>Pseudomonadati</taxon>
        <taxon>Pseudomonadota</taxon>
        <taxon>Alphaproteobacteria</taxon>
        <taxon>Rhodobacterales</taxon>
        <taxon>Roseobacteraceae</taxon>
        <taxon>Roseovarius</taxon>
    </lineage>
</organism>
<feature type="domain" description="Calcineurin-like phosphoesterase" evidence="12">
    <location>
        <begin position="25"/>
        <end position="266"/>
    </location>
</feature>
<feature type="domain" description="5'-Nucleotidase C-terminal" evidence="13">
    <location>
        <begin position="425"/>
        <end position="556"/>
    </location>
</feature>
<sequence length="677" mass="73387">MSLNESQLPAELTGRISEGAPYIRLRILETTDVHCNLLPFDYYADGCENSFGLARTATLIKQARDEVAHSLLVDNGDFLQGTPLGDMTAQPGSGWSGPHPAVTAMNYLGYDAACLGNHEFNFGLDWLQSVLADVSFPITCANAVISEGATIGDDKTLYPPFVLIHRQVTDSDGNQHEIRIGLLGLVPPQITTWDHFHLNDRLITRDIVDTARARLPQMRAAGADIVIALAHTGIDPDDYYPFKENVALALADLPGIDAIIAGHTHEVFPQPGEPDISGAKNDEGTLSCKPAVMAGFRGSHLGVLDLFLQNENGKWQVAAHKSEARSVAAGTASDPVPADEPLKTLLWPAHQHTLDLIRKPLGRSATPLHSYLALVRNDPATQLVTRAQRAALSRMVQGSADAGLPILSTSAPFKTGGRGGPKYYSDVSQGDFRLRNAADLYPFPNTLCGLRLTGGQLYDWLERAAVCFNMIDPGCADQPLINPLVPGHNFDVIDGLNYVIDLSQPARYDRTGRMIRKSARRIHDLRYQGQPVDDDQLFLMAVNSFRAHGGGPYPHLPEDSFAVVSRIPVRSIVSQYISEADGISPAVDPIWSFAPMQQTSVVFETGPGIRRYPDEISALDATDLGDTSAGFARLRLPLSAIVPESLANPSRAAYLSPREVGAGERLANPVRSGRKQP</sequence>
<evidence type="ECO:0000256" key="3">
    <source>
        <dbReference type="ARBA" id="ARBA00001968"/>
    </source>
</evidence>
<dbReference type="EMBL" id="FWXB01000011">
    <property type="protein sequence ID" value="SMC13151.1"/>
    <property type="molecule type" value="Genomic_DNA"/>
</dbReference>
<keyword evidence="9 11" id="KW-0378">Hydrolase</keyword>
<evidence type="ECO:0000313" key="14">
    <source>
        <dbReference type="EMBL" id="SMC13151.1"/>
    </source>
</evidence>
<dbReference type="PANTHER" id="PTHR11575">
    <property type="entry name" value="5'-NUCLEOTIDASE-RELATED"/>
    <property type="match status" value="1"/>
</dbReference>
<dbReference type="Gene3D" id="3.90.780.10">
    <property type="entry name" value="5'-Nucleotidase, C-terminal domain"/>
    <property type="match status" value="1"/>
</dbReference>
<dbReference type="InterPro" id="IPR008334">
    <property type="entry name" value="5'-Nucleotdase_C"/>
</dbReference>
<evidence type="ECO:0000259" key="13">
    <source>
        <dbReference type="Pfam" id="PF02872"/>
    </source>
</evidence>
<gene>
    <name evidence="14" type="primary">cpdB</name>
    <name evidence="14" type="ORF">ROA7745_02987</name>
</gene>
<dbReference type="InterPro" id="IPR029052">
    <property type="entry name" value="Metallo-depent_PP-like"/>
</dbReference>
<dbReference type="EC" id="3.1.3.6" evidence="14"/>
<dbReference type="SUPFAM" id="SSF55816">
    <property type="entry name" value="5'-nucleotidase (syn. UDP-sugar hydrolase), C-terminal domain"/>
    <property type="match status" value="1"/>
</dbReference>
<comment type="catalytic activity">
    <reaction evidence="1">
        <text>a ribonucleoside 3'-phosphate + H2O = a ribonucleoside + phosphate</text>
        <dbReference type="Rhea" id="RHEA:10144"/>
        <dbReference type="ChEBI" id="CHEBI:13197"/>
        <dbReference type="ChEBI" id="CHEBI:15377"/>
        <dbReference type="ChEBI" id="CHEBI:18254"/>
        <dbReference type="ChEBI" id="CHEBI:43474"/>
        <dbReference type="EC" id="3.1.3.6"/>
    </reaction>
</comment>
<dbReference type="InterPro" id="IPR006146">
    <property type="entry name" value="5'-Nucleotdase_CS"/>
</dbReference>
<proteinExistence type="inferred from homology"/>
<evidence type="ECO:0000256" key="9">
    <source>
        <dbReference type="ARBA" id="ARBA00022801"/>
    </source>
</evidence>
<evidence type="ECO:0000256" key="11">
    <source>
        <dbReference type="RuleBase" id="RU362119"/>
    </source>
</evidence>
<keyword evidence="15" id="KW-1185">Reference proteome</keyword>
<dbReference type="InterPro" id="IPR004843">
    <property type="entry name" value="Calcineurin-like_PHP"/>
</dbReference>
<keyword evidence="7" id="KW-0732">Signal</keyword>
<reference evidence="14 15" key="1">
    <citation type="submission" date="2017-03" db="EMBL/GenBank/DDBJ databases">
        <authorList>
            <person name="Afonso C.L."/>
            <person name="Miller P.J."/>
            <person name="Scott M.A."/>
            <person name="Spackman E."/>
            <person name="Goraichik I."/>
            <person name="Dimitrov K.M."/>
            <person name="Suarez D.L."/>
            <person name="Swayne D.E."/>
        </authorList>
    </citation>
    <scope>NUCLEOTIDE SEQUENCE [LARGE SCALE GENOMIC DNA]</scope>
    <source>
        <strain evidence="14 15">CECT 7745</strain>
    </source>
</reference>
<evidence type="ECO:0000256" key="7">
    <source>
        <dbReference type="ARBA" id="ARBA00022729"/>
    </source>
</evidence>
<dbReference type="GO" id="GO:0030288">
    <property type="term" value="C:outer membrane-bounded periplasmic space"/>
    <property type="evidence" value="ECO:0007669"/>
    <property type="project" value="TreeGrafter"/>
</dbReference>
<dbReference type="CDD" id="cd07410">
    <property type="entry name" value="MPP_CpdB_N"/>
    <property type="match status" value="1"/>
</dbReference>
<dbReference type="Pfam" id="PF00149">
    <property type="entry name" value="Metallophos"/>
    <property type="match status" value="1"/>
</dbReference>
<dbReference type="GO" id="GO:0008254">
    <property type="term" value="F:3'-nucleotidase activity"/>
    <property type="evidence" value="ECO:0007669"/>
    <property type="project" value="UniProtKB-EC"/>
</dbReference>
<dbReference type="Pfam" id="PF02872">
    <property type="entry name" value="5_nucleotid_C"/>
    <property type="match status" value="1"/>
</dbReference>
<dbReference type="InterPro" id="IPR036907">
    <property type="entry name" value="5'-Nucleotdase_C_sf"/>
</dbReference>
<dbReference type="NCBIfam" id="NF006938">
    <property type="entry name" value="PRK09420.1"/>
    <property type="match status" value="1"/>
</dbReference>
<dbReference type="SUPFAM" id="SSF56300">
    <property type="entry name" value="Metallo-dependent phosphatases"/>
    <property type="match status" value="1"/>
</dbReference>
<name>A0A1X7BTZ6_9RHOB</name>
<dbReference type="PANTHER" id="PTHR11575:SF6">
    <property type="entry name" value="2',3'-CYCLIC-NUCLEOTIDE 2'-PHOSPHODIESTERASE_3'-NUCLEOTIDASE"/>
    <property type="match status" value="1"/>
</dbReference>